<dbReference type="PANTHER" id="PTHR38248">
    <property type="entry name" value="FUNK1 6"/>
    <property type="match status" value="1"/>
</dbReference>
<gene>
    <name evidence="3" type="ORF">BDP27DRAFT_1450334</name>
</gene>
<sequence length="667" mass="75122">MSNHVLLPPINMTKPEPCFSRISSFFIWDKNMKDGIDEAHPVKPDLAGLCSDEMPKDLYWSPPVGGEQMKIPVEVKASWPELVIQAATYSRCLFSAVPLRQYALVLGYNHTEHIFRFLVFHRGGLTASMPLDLDTEGCQKEVVHLFLSILTRKDRGDAGLPKWCNETQAYLPGHQGVGIEPFLINIERLLHRSTCVRGRAPRVFGIRVADMDRKDLVLMDGLTPTNETGPRRSRRLQVKQSSKLSSKVTGISNLANSNLLHPGSSKGTRTRSRATQPSSTLNSLPDEKAVPITISQESAAVDKVEHIPLIVGWAPSQYPLVLKPGDLAVMKSSWVPLSGTVIEPRVRRDCSGMFGLPKYLYSFWAYHTDRCSTTNHLFLPPSNLDTEAMNIYWWNLFHPKVVERPDYRALLEQVMQDAGISLVSAPDLQSLITAITHAHIGYYNMIQHSYQHRDVSIWNVLMSTQPSECEITFHISKPNAVQAEILNICKGLSIENRNAAILIDADMAIDWKTYFSKAHVGTKSGTEAFMSRLLLDPNSPEHIHSPLDDYWSFFYVAQWACVFNPLSLDSVQYPAAILNWRESLDGPRAQREEATAVITKEPMTANKHGGFLLKAQPFLEAWIDSLRSLGREWVDAPESLKHEVFSDFADRGLLSFLQVADKFWHPQ</sequence>
<comment type="caution">
    <text evidence="3">The sequence shown here is derived from an EMBL/GenBank/DDBJ whole genome shotgun (WGS) entry which is preliminary data.</text>
</comment>
<protein>
    <recommendedName>
        <fullName evidence="2">Fungal-type protein kinase domain-containing protein</fullName>
    </recommendedName>
</protein>
<evidence type="ECO:0000259" key="2">
    <source>
        <dbReference type="Pfam" id="PF17667"/>
    </source>
</evidence>
<feature type="compositionally biased region" description="Polar residues" evidence="1">
    <location>
        <begin position="273"/>
        <end position="283"/>
    </location>
</feature>
<feature type="compositionally biased region" description="Low complexity" evidence="1">
    <location>
        <begin position="238"/>
        <end position="248"/>
    </location>
</feature>
<organism evidence="3 4">
    <name type="scientific">Rhodocollybia butyracea</name>
    <dbReference type="NCBI Taxonomy" id="206335"/>
    <lineage>
        <taxon>Eukaryota</taxon>
        <taxon>Fungi</taxon>
        <taxon>Dikarya</taxon>
        <taxon>Basidiomycota</taxon>
        <taxon>Agaricomycotina</taxon>
        <taxon>Agaricomycetes</taxon>
        <taxon>Agaricomycetidae</taxon>
        <taxon>Agaricales</taxon>
        <taxon>Marasmiineae</taxon>
        <taxon>Omphalotaceae</taxon>
        <taxon>Rhodocollybia</taxon>
    </lineage>
</organism>
<name>A0A9P5PMG9_9AGAR</name>
<feature type="domain" description="Fungal-type protein kinase" evidence="2">
    <location>
        <begin position="77"/>
        <end position="561"/>
    </location>
</feature>
<dbReference type="Pfam" id="PF17667">
    <property type="entry name" value="Pkinase_fungal"/>
    <property type="match status" value="1"/>
</dbReference>
<dbReference type="SUPFAM" id="SSF56112">
    <property type="entry name" value="Protein kinase-like (PK-like)"/>
    <property type="match status" value="1"/>
</dbReference>
<dbReference type="OrthoDB" id="3182677at2759"/>
<accession>A0A9P5PMG9</accession>
<keyword evidence="4" id="KW-1185">Reference proteome</keyword>
<dbReference type="AlphaFoldDB" id="A0A9P5PMG9"/>
<feature type="region of interest" description="Disordered" evidence="1">
    <location>
        <begin position="220"/>
        <end position="286"/>
    </location>
</feature>
<dbReference type="EMBL" id="JADNRY010000107">
    <property type="protein sequence ID" value="KAF9065217.1"/>
    <property type="molecule type" value="Genomic_DNA"/>
</dbReference>
<dbReference type="InterPro" id="IPR040976">
    <property type="entry name" value="Pkinase_fungal"/>
</dbReference>
<feature type="compositionally biased region" description="Polar residues" evidence="1">
    <location>
        <begin position="249"/>
        <end position="259"/>
    </location>
</feature>
<dbReference type="PANTHER" id="PTHR38248:SF2">
    <property type="entry name" value="FUNK1 11"/>
    <property type="match status" value="1"/>
</dbReference>
<evidence type="ECO:0000313" key="3">
    <source>
        <dbReference type="EMBL" id="KAF9065217.1"/>
    </source>
</evidence>
<reference evidence="3" key="1">
    <citation type="submission" date="2020-11" db="EMBL/GenBank/DDBJ databases">
        <authorList>
            <consortium name="DOE Joint Genome Institute"/>
            <person name="Ahrendt S."/>
            <person name="Riley R."/>
            <person name="Andreopoulos W."/>
            <person name="Labutti K."/>
            <person name="Pangilinan J."/>
            <person name="Ruiz-Duenas F.J."/>
            <person name="Barrasa J.M."/>
            <person name="Sanchez-Garcia M."/>
            <person name="Camarero S."/>
            <person name="Miyauchi S."/>
            <person name="Serrano A."/>
            <person name="Linde D."/>
            <person name="Babiker R."/>
            <person name="Drula E."/>
            <person name="Ayuso-Fernandez I."/>
            <person name="Pacheco R."/>
            <person name="Padilla G."/>
            <person name="Ferreira P."/>
            <person name="Barriuso J."/>
            <person name="Kellner H."/>
            <person name="Castanera R."/>
            <person name="Alfaro M."/>
            <person name="Ramirez L."/>
            <person name="Pisabarro A.G."/>
            <person name="Kuo A."/>
            <person name="Tritt A."/>
            <person name="Lipzen A."/>
            <person name="He G."/>
            <person name="Yan M."/>
            <person name="Ng V."/>
            <person name="Cullen D."/>
            <person name="Martin F."/>
            <person name="Rosso M.-N."/>
            <person name="Henrissat B."/>
            <person name="Hibbett D."/>
            <person name="Martinez A.T."/>
            <person name="Grigoriev I.V."/>
        </authorList>
    </citation>
    <scope>NUCLEOTIDE SEQUENCE</scope>
    <source>
        <strain evidence="3">AH 40177</strain>
    </source>
</reference>
<proteinExistence type="predicted"/>
<dbReference type="Proteomes" id="UP000772434">
    <property type="component" value="Unassembled WGS sequence"/>
</dbReference>
<evidence type="ECO:0000256" key="1">
    <source>
        <dbReference type="SAM" id="MobiDB-lite"/>
    </source>
</evidence>
<dbReference type="InterPro" id="IPR011009">
    <property type="entry name" value="Kinase-like_dom_sf"/>
</dbReference>
<evidence type="ECO:0000313" key="4">
    <source>
        <dbReference type="Proteomes" id="UP000772434"/>
    </source>
</evidence>